<proteinExistence type="inferred from homology"/>
<dbReference type="AlphaFoldDB" id="A0A7C8MJ07"/>
<dbReference type="Gene3D" id="2.170.150.70">
    <property type="match status" value="1"/>
</dbReference>
<dbReference type="InterPro" id="IPR006913">
    <property type="entry name" value="CENP-V/GFA"/>
</dbReference>
<evidence type="ECO:0000313" key="5">
    <source>
        <dbReference type="EMBL" id="KAF2870484.1"/>
    </source>
</evidence>
<name>A0A7C8MJ07_9PLEO</name>
<keyword evidence="3" id="KW-0862">Zinc</keyword>
<evidence type="ECO:0000256" key="2">
    <source>
        <dbReference type="ARBA" id="ARBA00022723"/>
    </source>
</evidence>
<dbReference type="PROSITE" id="PS51891">
    <property type="entry name" value="CENP_V_GFA"/>
    <property type="match status" value="1"/>
</dbReference>
<evidence type="ECO:0000313" key="6">
    <source>
        <dbReference type="Proteomes" id="UP000481861"/>
    </source>
</evidence>
<keyword evidence="6" id="KW-1185">Reference proteome</keyword>
<dbReference type="OrthoDB" id="3930719at2759"/>
<dbReference type="PANTHER" id="PTHR28620">
    <property type="entry name" value="CENTROMERE PROTEIN V"/>
    <property type="match status" value="1"/>
</dbReference>
<reference evidence="5 6" key="1">
    <citation type="submission" date="2020-01" db="EMBL/GenBank/DDBJ databases">
        <authorList>
            <consortium name="DOE Joint Genome Institute"/>
            <person name="Haridas S."/>
            <person name="Albert R."/>
            <person name="Binder M."/>
            <person name="Bloem J."/>
            <person name="Labutti K."/>
            <person name="Salamov A."/>
            <person name="Andreopoulos B."/>
            <person name="Baker S.E."/>
            <person name="Barry K."/>
            <person name="Bills G."/>
            <person name="Bluhm B.H."/>
            <person name="Cannon C."/>
            <person name="Castanera R."/>
            <person name="Culley D.E."/>
            <person name="Daum C."/>
            <person name="Ezra D."/>
            <person name="Gonzalez J.B."/>
            <person name="Henrissat B."/>
            <person name="Kuo A."/>
            <person name="Liang C."/>
            <person name="Lipzen A."/>
            <person name="Lutzoni F."/>
            <person name="Magnuson J."/>
            <person name="Mondo S."/>
            <person name="Nolan M."/>
            <person name="Ohm R."/>
            <person name="Pangilinan J."/>
            <person name="Park H.-J.H."/>
            <person name="Ramirez L."/>
            <person name="Alfaro M."/>
            <person name="Sun H."/>
            <person name="Tritt A."/>
            <person name="Yoshinaga Y."/>
            <person name="Zwiers L.-H.L."/>
            <person name="Turgeon B.G."/>
            <person name="Goodwin S.B."/>
            <person name="Spatafora J.W."/>
            <person name="Crous P.W."/>
            <person name="Grigoriev I.V."/>
        </authorList>
    </citation>
    <scope>NUCLEOTIDE SEQUENCE [LARGE SCALE GENOMIC DNA]</scope>
    <source>
        <strain evidence="5 6">CBS 611.86</strain>
    </source>
</reference>
<protein>
    <submittedName>
        <fullName evidence="5">DUF636 domain protein</fullName>
    </submittedName>
</protein>
<dbReference type="EMBL" id="JAADJZ010000013">
    <property type="protein sequence ID" value="KAF2870484.1"/>
    <property type="molecule type" value="Genomic_DNA"/>
</dbReference>
<sequence>MSTPNTYHGSCHCGTIQYQIRLTFPPTPDPNAESIRIYKCNCSPCRKMGFFHVRPISPAADFIVTAPATIAELGDYRVNDKKIGWYFCKTCGVRPFAVAGAWEQVDLDVAEWAGKEGDGKTQKVWRTKPADVQATVEGKQVTKNMHYVSVNAVTLEPREGEGDNGVDLREWHDKGWIFYVESRTGSGGSKVRFGEPHHGGMY</sequence>
<comment type="similarity">
    <text evidence="1">Belongs to the Gfa family.</text>
</comment>
<dbReference type="Proteomes" id="UP000481861">
    <property type="component" value="Unassembled WGS sequence"/>
</dbReference>
<gene>
    <name evidence="5" type="ORF">BDV95DRAFT_573923</name>
</gene>
<keyword evidence="2" id="KW-0479">Metal-binding</keyword>
<dbReference type="Pfam" id="PF04828">
    <property type="entry name" value="GFA"/>
    <property type="match status" value="1"/>
</dbReference>
<dbReference type="SUPFAM" id="SSF51316">
    <property type="entry name" value="Mss4-like"/>
    <property type="match status" value="1"/>
</dbReference>
<evidence type="ECO:0000256" key="1">
    <source>
        <dbReference type="ARBA" id="ARBA00005495"/>
    </source>
</evidence>
<accession>A0A7C8MJ07</accession>
<evidence type="ECO:0000256" key="3">
    <source>
        <dbReference type="ARBA" id="ARBA00022833"/>
    </source>
</evidence>
<dbReference type="GO" id="GO:0016846">
    <property type="term" value="F:carbon-sulfur lyase activity"/>
    <property type="evidence" value="ECO:0007669"/>
    <property type="project" value="InterPro"/>
</dbReference>
<organism evidence="5 6">
    <name type="scientific">Massariosphaeria phaeospora</name>
    <dbReference type="NCBI Taxonomy" id="100035"/>
    <lineage>
        <taxon>Eukaryota</taxon>
        <taxon>Fungi</taxon>
        <taxon>Dikarya</taxon>
        <taxon>Ascomycota</taxon>
        <taxon>Pezizomycotina</taxon>
        <taxon>Dothideomycetes</taxon>
        <taxon>Pleosporomycetidae</taxon>
        <taxon>Pleosporales</taxon>
        <taxon>Pleosporales incertae sedis</taxon>
        <taxon>Massariosphaeria</taxon>
    </lineage>
</organism>
<dbReference type="GO" id="GO:0046872">
    <property type="term" value="F:metal ion binding"/>
    <property type="evidence" value="ECO:0007669"/>
    <property type="project" value="UniProtKB-KW"/>
</dbReference>
<dbReference type="PANTHER" id="PTHR28620:SF1">
    <property type="entry name" value="CENP-V_GFA DOMAIN-CONTAINING PROTEIN"/>
    <property type="match status" value="1"/>
</dbReference>
<comment type="caution">
    <text evidence="5">The sequence shown here is derived from an EMBL/GenBank/DDBJ whole genome shotgun (WGS) entry which is preliminary data.</text>
</comment>
<feature type="domain" description="CENP-V/GFA" evidence="4">
    <location>
        <begin position="7"/>
        <end position="159"/>
    </location>
</feature>
<dbReference type="InterPro" id="IPR052355">
    <property type="entry name" value="CENP-V-like"/>
</dbReference>
<dbReference type="InterPro" id="IPR011057">
    <property type="entry name" value="Mss4-like_sf"/>
</dbReference>
<evidence type="ECO:0000259" key="4">
    <source>
        <dbReference type="PROSITE" id="PS51891"/>
    </source>
</evidence>